<evidence type="ECO:0000256" key="1">
    <source>
        <dbReference type="ARBA" id="ARBA00001968"/>
    </source>
</evidence>
<evidence type="ECO:0000313" key="5">
    <source>
        <dbReference type="Proteomes" id="UP000736787"/>
    </source>
</evidence>
<dbReference type="VEuPathDB" id="FungiDB:PC110_g8879"/>
<gene>
    <name evidence="4" type="ORF">PC117_g21292</name>
</gene>
<dbReference type="Pfam" id="PF13359">
    <property type="entry name" value="DDE_Tnp_4"/>
    <property type="match status" value="1"/>
</dbReference>
<comment type="cofactor">
    <cofactor evidence="1">
        <name>a divalent metal cation</name>
        <dbReference type="ChEBI" id="CHEBI:60240"/>
    </cofactor>
</comment>
<dbReference type="Proteomes" id="UP000736787">
    <property type="component" value="Unassembled WGS sequence"/>
</dbReference>
<comment type="caution">
    <text evidence="4">The sequence shown here is derived from an EMBL/GenBank/DDBJ whole genome shotgun (WGS) entry which is preliminary data.</text>
</comment>
<evidence type="ECO:0000256" key="2">
    <source>
        <dbReference type="ARBA" id="ARBA00022723"/>
    </source>
</evidence>
<dbReference type="GO" id="GO:0046872">
    <property type="term" value="F:metal ion binding"/>
    <property type="evidence" value="ECO:0007669"/>
    <property type="project" value="UniProtKB-KW"/>
</dbReference>
<dbReference type="EMBL" id="RCMK01001059">
    <property type="protein sequence ID" value="KAG2903228.1"/>
    <property type="molecule type" value="Genomic_DNA"/>
</dbReference>
<feature type="domain" description="DDE Tnp4" evidence="3">
    <location>
        <begin position="141"/>
        <end position="237"/>
    </location>
</feature>
<organism evidence="4 5">
    <name type="scientific">Phytophthora cactorum</name>
    <dbReference type="NCBI Taxonomy" id="29920"/>
    <lineage>
        <taxon>Eukaryota</taxon>
        <taxon>Sar</taxon>
        <taxon>Stramenopiles</taxon>
        <taxon>Oomycota</taxon>
        <taxon>Peronosporomycetes</taxon>
        <taxon>Peronosporales</taxon>
        <taxon>Peronosporaceae</taxon>
        <taxon>Phytophthora</taxon>
    </lineage>
</organism>
<reference evidence="4" key="1">
    <citation type="submission" date="2018-10" db="EMBL/GenBank/DDBJ databases">
        <title>Effector identification in a new, highly contiguous assembly of the strawberry crown rot pathogen Phytophthora cactorum.</title>
        <authorList>
            <person name="Armitage A.D."/>
            <person name="Nellist C.F."/>
            <person name="Bates H."/>
            <person name="Vickerstaff R.J."/>
            <person name="Harrison R.J."/>
        </authorList>
    </citation>
    <scope>NUCLEOTIDE SEQUENCE</scope>
    <source>
        <strain evidence="4">4040</strain>
    </source>
</reference>
<dbReference type="VEuPathDB" id="FungiDB:PC110_g22867"/>
<keyword evidence="2" id="KW-0479">Metal-binding</keyword>
<sequence length="242" mass="27213">MPRESKRSSLLREYAVLLDRRLQVRKARLALGVKDECDDELDDFLLARVQALGKRRMAVAACQLMVFLKFIGTHGSDACVDNLSAIFNVASGACFDYIERVRSALLELYDDVVGWPTADERKKIAKRVCAGYDFPHCVGVMDGTLIPLAFQPILNGEDYYTRKGSYALNALICCDGRAKVTYALTGWPGCTHDNRVWSNFRICRSPESFFSQSVYLLTDSAFRASRYVVSPFKKLPEGSHRS</sequence>
<dbReference type="InterPro" id="IPR027806">
    <property type="entry name" value="HARBI1_dom"/>
</dbReference>
<evidence type="ECO:0000313" key="4">
    <source>
        <dbReference type="EMBL" id="KAG2903228.1"/>
    </source>
</evidence>
<protein>
    <recommendedName>
        <fullName evidence="3">DDE Tnp4 domain-containing protein</fullName>
    </recommendedName>
</protein>
<proteinExistence type="predicted"/>
<accession>A0A8T1BJJ9</accession>
<evidence type="ECO:0000259" key="3">
    <source>
        <dbReference type="Pfam" id="PF13359"/>
    </source>
</evidence>
<dbReference type="AlphaFoldDB" id="A0A8T1BJJ9"/>
<name>A0A8T1BJJ9_9STRA</name>